<organism evidence="2 3">
    <name type="scientific">Symbiodinium necroappetens</name>
    <dbReference type="NCBI Taxonomy" id="1628268"/>
    <lineage>
        <taxon>Eukaryota</taxon>
        <taxon>Sar</taxon>
        <taxon>Alveolata</taxon>
        <taxon>Dinophyceae</taxon>
        <taxon>Suessiales</taxon>
        <taxon>Symbiodiniaceae</taxon>
        <taxon>Symbiodinium</taxon>
    </lineage>
</organism>
<dbReference type="EMBL" id="CAJNJA010025647">
    <property type="protein sequence ID" value="CAE7546554.1"/>
    <property type="molecule type" value="Genomic_DNA"/>
</dbReference>
<dbReference type="AlphaFoldDB" id="A0A812TXD5"/>
<gene>
    <name evidence="2" type="primary">TY1B-A</name>
    <name evidence="2" type="ORF">SNEC2469_LOCUS15744</name>
</gene>
<evidence type="ECO:0000313" key="3">
    <source>
        <dbReference type="Proteomes" id="UP000601435"/>
    </source>
</evidence>
<feature type="region of interest" description="Disordered" evidence="1">
    <location>
        <begin position="444"/>
        <end position="519"/>
    </location>
</feature>
<protein>
    <submittedName>
        <fullName evidence="2">TY1B-A protein</fullName>
    </submittedName>
</protein>
<evidence type="ECO:0000256" key="1">
    <source>
        <dbReference type="SAM" id="MobiDB-lite"/>
    </source>
</evidence>
<accession>A0A812TXD5</accession>
<evidence type="ECO:0000313" key="2">
    <source>
        <dbReference type="EMBL" id="CAE7546554.1"/>
    </source>
</evidence>
<feature type="non-terminal residue" evidence="2">
    <location>
        <position position="1"/>
    </location>
</feature>
<reference evidence="2" key="1">
    <citation type="submission" date="2021-02" db="EMBL/GenBank/DDBJ databases">
        <authorList>
            <person name="Dougan E. K."/>
            <person name="Rhodes N."/>
            <person name="Thang M."/>
            <person name="Chan C."/>
        </authorList>
    </citation>
    <scope>NUCLEOTIDE SEQUENCE</scope>
</reference>
<proteinExistence type="predicted"/>
<name>A0A812TXD5_9DINO</name>
<feature type="compositionally biased region" description="Acidic residues" evidence="1">
    <location>
        <begin position="502"/>
        <end position="512"/>
    </location>
</feature>
<keyword evidence="3" id="KW-1185">Reference proteome</keyword>
<sequence length="519" mass="57316">QAVWCGSWCAERSDEFWNWKGREWAQCSFTESSGWRTRDLQVLWVLDMSRRGLNLKEKHLSWRLLCCILEKMAVRGRRALFHSGSEETDAVVAASNEVPMKAAGMPLAIPEGESQFPAGFFKKPIRSHAYRDGPVAECGPEVVRPGVTELVKLPLPTLEGGVAERAEALRQDLEAMDDEAFGLRQRLGTARLRAMQTNTSERPTPQQAIQVEVVALRREQALQLIRELEATTGLRFDDALDALVAGGSYEAALAFSSFVPFLGAVPKQDQEEVASVMCVGVAQGLELVVLEGNRDGLLDPRVWKALSWAAFSGLTSSLQTRVEDDTLLGVMPMWLWTLASIAKKEGEEPTAVKVVEAVESGHTRESESVKPTCVSEEQQLLRAVDEDQRAEGDSGLGLQHRRVKCPTMYALAFDLAGPFKELGRDDRGGKYKYVLVAGLRVPDAALPSPRDDKVDPKVEAQVPGAQVEVRNADEHDDDAASEASWLREQLEPKPSVMRVGEENDSSQEEDAQSDASWFE</sequence>
<dbReference type="OrthoDB" id="421558at2759"/>
<feature type="non-terminal residue" evidence="2">
    <location>
        <position position="519"/>
    </location>
</feature>
<feature type="compositionally biased region" description="Basic and acidic residues" evidence="1">
    <location>
        <begin position="449"/>
        <end position="458"/>
    </location>
</feature>
<dbReference type="Proteomes" id="UP000601435">
    <property type="component" value="Unassembled WGS sequence"/>
</dbReference>
<comment type="caution">
    <text evidence="2">The sequence shown here is derived from an EMBL/GenBank/DDBJ whole genome shotgun (WGS) entry which is preliminary data.</text>
</comment>